<accession>A0A816ULL8</accession>
<dbReference type="InterPro" id="IPR008947">
    <property type="entry name" value="PLipase_C/P1_nuclease_dom_sf"/>
</dbReference>
<sequence length="110" mass="12715">MMNLPPTDEINSDTDYKVWIQEYTETVCSQIYLDDNNQTFTTSFNLGEPYLNEICALVDKRIAQAGRRLGILLRSLKPEAPYSSCDTVHSSRFVIIIVLRIMNYCHSYKN</sequence>
<organism evidence="1 2">
    <name type="scientific">Rotaria magnacalcarata</name>
    <dbReference type="NCBI Taxonomy" id="392030"/>
    <lineage>
        <taxon>Eukaryota</taxon>
        <taxon>Metazoa</taxon>
        <taxon>Spiralia</taxon>
        <taxon>Gnathifera</taxon>
        <taxon>Rotifera</taxon>
        <taxon>Eurotatoria</taxon>
        <taxon>Bdelloidea</taxon>
        <taxon>Philodinida</taxon>
        <taxon>Philodinidae</taxon>
        <taxon>Rotaria</taxon>
    </lineage>
</organism>
<gene>
    <name evidence="1" type="ORF">WKI299_LOCUS20690</name>
</gene>
<evidence type="ECO:0000313" key="1">
    <source>
        <dbReference type="EMBL" id="CAF2103624.1"/>
    </source>
</evidence>
<dbReference type="GO" id="GO:0016788">
    <property type="term" value="F:hydrolase activity, acting on ester bonds"/>
    <property type="evidence" value="ECO:0007669"/>
    <property type="project" value="InterPro"/>
</dbReference>
<protein>
    <submittedName>
        <fullName evidence="1">Uncharacterized protein</fullName>
    </submittedName>
</protein>
<proteinExistence type="predicted"/>
<evidence type="ECO:0000313" key="2">
    <source>
        <dbReference type="Proteomes" id="UP000663856"/>
    </source>
</evidence>
<comment type="caution">
    <text evidence="1">The sequence shown here is derived from an EMBL/GenBank/DDBJ whole genome shotgun (WGS) entry which is preliminary data.</text>
</comment>
<dbReference type="AlphaFoldDB" id="A0A816ULL8"/>
<dbReference type="Gene3D" id="1.10.575.10">
    <property type="entry name" value="P1 Nuclease"/>
    <property type="match status" value="1"/>
</dbReference>
<dbReference type="Proteomes" id="UP000663856">
    <property type="component" value="Unassembled WGS sequence"/>
</dbReference>
<dbReference type="SUPFAM" id="SSF48537">
    <property type="entry name" value="Phospholipase C/P1 nuclease"/>
    <property type="match status" value="1"/>
</dbReference>
<reference evidence="1" key="1">
    <citation type="submission" date="2021-02" db="EMBL/GenBank/DDBJ databases">
        <authorList>
            <person name="Nowell W R."/>
        </authorList>
    </citation>
    <scope>NUCLEOTIDE SEQUENCE</scope>
</reference>
<dbReference type="EMBL" id="CAJNRF010008711">
    <property type="protein sequence ID" value="CAF2103624.1"/>
    <property type="molecule type" value="Genomic_DNA"/>
</dbReference>
<name>A0A816ULL8_9BILA</name>